<dbReference type="Proteomes" id="UP000039865">
    <property type="component" value="Unassembled WGS sequence"/>
</dbReference>
<name>A0A077ZXT3_STYLE</name>
<dbReference type="PANTHER" id="PTHR34494">
    <property type="entry name" value="PROTEIN CBG25024"/>
    <property type="match status" value="1"/>
</dbReference>
<reference evidence="2 3" key="1">
    <citation type="submission" date="2014-06" db="EMBL/GenBank/DDBJ databases">
        <authorList>
            <person name="Swart Estienne"/>
        </authorList>
    </citation>
    <scope>NUCLEOTIDE SEQUENCE [LARGE SCALE GENOMIC DNA]</scope>
    <source>
        <strain evidence="2 3">130c</strain>
    </source>
</reference>
<organism evidence="2 3">
    <name type="scientific">Stylonychia lemnae</name>
    <name type="common">Ciliate</name>
    <dbReference type="NCBI Taxonomy" id="5949"/>
    <lineage>
        <taxon>Eukaryota</taxon>
        <taxon>Sar</taxon>
        <taxon>Alveolata</taxon>
        <taxon>Ciliophora</taxon>
        <taxon>Intramacronucleata</taxon>
        <taxon>Spirotrichea</taxon>
        <taxon>Stichotrichia</taxon>
        <taxon>Sporadotrichida</taxon>
        <taxon>Oxytrichidae</taxon>
        <taxon>Stylonychinae</taxon>
        <taxon>Stylonychia</taxon>
    </lineage>
</organism>
<evidence type="ECO:0000313" key="3">
    <source>
        <dbReference type="Proteomes" id="UP000039865"/>
    </source>
</evidence>
<evidence type="ECO:0008006" key="4">
    <source>
        <dbReference type="Google" id="ProtNLM"/>
    </source>
</evidence>
<evidence type="ECO:0000256" key="1">
    <source>
        <dbReference type="SAM" id="MobiDB-lite"/>
    </source>
</evidence>
<sequence>MGTTDSIPVISQLKSLVEVCCGNTVGARRTQINFSNQCIVVSQVKSLVQSLGGDNVGARQTQEIYLNNAVQTINGIANGTPGVGHLKGSLHYIRGEKEAGDQAMKSASRTIGVIGGGVSGMIIGGPIGAVAGGIAGGAVMDGITTGQKPAKINQKISNQAQRNPKIGSRASHQNGSLQPKIRARIDPSNILPESLESLTADGQIDLQRVYESMKHAKTEYLDIGSAVEVNNQFDLQSAIPNVSDLDGIIRNSSNAHTNLMVTNTVQI</sequence>
<dbReference type="InParanoid" id="A0A077ZXT3"/>
<dbReference type="EMBL" id="CCKQ01003268">
    <property type="protein sequence ID" value="CDW74392.1"/>
    <property type="molecule type" value="Genomic_DNA"/>
</dbReference>
<dbReference type="AlphaFoldDB" id="A0A077ZXT3"/>
<evidence type="ECO:0000313" key="2">
    <source>
        <dbReference type="EMBL" id="CDW74392.1"/>
    </source>
</evidence>
<keyword evidence="3" id="KW-1185">Reference proteome</keyword>
<dbReference type="PANTHER" id="PTHR34494:SF1">
    <property type="entry name" value="PROTEIN CBG25024"/>
    <property type="match status" value="1"/>
</dbReference>
<dbReference type="OrthoDB" id="6162903at2759"/>
<feature type="region of interest" description="Disordered" evidence="1">
    <location>
        <begin position="156"/>
        <end position="178"/>
    </location>
</feature>
<protein>
    <recommendedName>
        <fullName evidence="4">Glycine zipper domain-containing protein</fullName>
    </recommendedName>
</protein>
<accession>A0A077ZXT3</accession>
<proteinExistence type="predicted"/>
<gene>
    <name evidence="2" type="primary">Contig6876.g7359</name>
    <name evidence="2" type="ORF">STYLEM_3371</name>
</gene>